<dbReference type="Proteomes" id="UP000565723">
    <property type="component" value="Unassembled WGS sequence"/>
</dbReference>
<keyword evidence="3" id="KW-0732">Signal</keyword>
<dbReference type="InterPro" id="IPR009003">
    <property type="entry name" value="Peptidase_S1_PA"/>
</dbReference>
<evidence type="ECO:0000256" key="5">
    <source>
        <dbReference type="ARBA" id="ARBA00022825"/>
    </source>
</evidence>
<dbReference type="PROSITE" id="PS00672">
    <property type="entry name" value="V8_HIS"/>
    <property type="match status" value="1"/>
</dbReference>
<dbReference type="GO" id="GO:0008236">
    <property type="term" value="F:serine-type peptidase activity"/>
    <property type="evidence" value="ECO:0007669"/>
    <property type="project" value="UniProtKB-KW"/>
</dbReference>
<dbReference type="Pfam" id="PF13365">
    <property type="entry name" value="Trypsin_2"/>
    <property type="match status" value="1"/>
</dbReference>
<dbReference type="InterPro" id="IPR008256">
    <property type="entry name" value="Peptidase_S1B"/>
</dbReference>
<dbReference type="GO" id="GO:0006508">
    <property type="term" value="P:proteolysis"/>
    <property type="evidence" value="ECO:0007669"/>
    <property type="project" value="UniProtKB-KW"/>
</dbReference>
<gene>
    <name evidence="7" type="ORF">HW564_07770</name>
</gene>
<dbReference type="EMBL" id="JABXIY010000020">
    <property type="protein sequence ID" value="NVK96810.1"/>
    <property type="molecule type" value="Genomic_DNA"/>
</dbReference>
<accession>A0A850LGB0</accession>
<evidence type="ECO:0000313" key="7">
    <source>
        <dbReference type="EMBL" id="NVK96810.1"/>
    </source>
</evidence>
<evidence type="ECO:0000313" key="8">
    <source>
        <dbReference type="Proteomes" id="UP000565723"/>
    </source>
</evidence>
<dbReference type="Gene3D" id="2.40.10.10">
    <property type="entry name" value="Trypsin-like serine proteases"/>
    <property type="match status" value="2"/>
</dbReference>
<comment type="similarity">
    <text evidence="1 6">Belongs to the peptidase S1B family.</text>
</comment>
<comment type="caution">
    <text evidence="7">The sequence shown here is derived from an EMBL/GenBank/DDBJ whole genome shotgun (WGS) entry which is preliminary data.</text>
</comment>
<protein>
    <recommendedName>
        <fullName evidence="6">Serine protease</fullName>
        <ecNumber evidence="6">3.4.21.-</ecNumber>
    </recommendedName>
</protein>
<keyword evidence="4 6" id="KW-0378">Hydrolase</keyword>
<keyword evidence="2 6" id="KW-0645">Protease</keyword>
<name>A0A850LGB0_9RHOB</name>
<sequence length="671" mass="73146">MTEQDWTEERLISCVLGVVRGLHFARPQLRGWYDGWLAARRLPGAPVSFAHAMVVTGRGGGLNPARDGDALCLALAALGGPQAVADCFAAAVSAGLFDIGASDPLPVHRRQLAQKMISALGLKRAHATLQRANTEALVDETAFWTDPGNILPGIILGRRRLCRVEALNEMGDRVTGSGFLIGPSTVLTNFHVIKDMIDLPLEPGDLQIRFDYSATTGIEEGKGAVFDVAEDWLIAHSETGPKLEEDYAWDKLAKRRAWLRAVDGFWDYAAIRLTGAPGLQRGWFDLARVTQDVPNGVWILHHPGSEEHTITGGKVVYGQPRQQRLFHQATTARGSSGGLALDQNGQPVALHYLGLEALTPPPDARHHPALNVAVPLTAVAADLAAKEVLGKLAEIPGLSPVGGCLDGRRPVFGRADYIAALEQLWKGDRRILRVHVESHEEVAVTRPGKSFSVEILRALFAAPEHHHIVFRAGDVQVDAYRMACDTLASFAPDAVASLPEAPDTTTPAYVKRLVSKFMQQVSDRLGDRMVWILLDDLDRHDLSDASGREFLSTLYEQIGRQDNLRLVLIGLREDIQINGLDPQLVLHSAIRLSDLSDPGQIFREWLNMRGARDKPFDETSLRFLSSIIASLAGSEAPLERMSDFVETHVAGAADALFGRVGARDPQGLEGE</sequence>
<dbReference type="RefSeq" id="WP_278422865.1">
    <property type="nucleotide sequence ID" value="NZ_JABXIY010000020.1"/>
</dbReference>
<keyword evidence="5 6" id="KW-0720">Serine protease</keyword>
<dbReference type="EC" id="3.4.21.-" evidence="6"/>
<organism evidence="7 8">
    <name type="scientific">Ruegeria pomeroyi</name>
    <dbReference type="NCBI Taxonomy" id="89184"/>
    <lineage>
        <taxon>Bacteria</taxon>
        <taxon>Pseudomonadati</taxon>
        <taxon>Pseudomonadota</taxon>
        <taxon>Alphaproteobacteria</taxon>
        <taxon>Rhodobacterales</taxon>
        <taxon>Roseobacteraceae</taxon>
        <taxon>Ruegeria</taxon>
    </lineage>
</organism>
<dbReference type="SUPFAM" id="SSF50494">
    <property type="entry name" value="Trypsin-like serine proteases"/>
    <property type="match status" value="1"/>
</dbReference>
<evidence type="ECO:0000256" key="3">
    <source>
        <dbReference type="ARBA" id="ARBA00022729"/>
    </source>
</evidence>
<dbReference type="AlphaFoldDB" id="A0A850LGB0"/>
<evidence type="ECO:0000256" key="4">
    <source>
        <dbReference type="ARBA" id="ARBA00022801"/>
    </source>
</evidence>
<evidence type="ECO:0000256" key="2">
    <source>
        <dbReference type="ARBA" id="ARBA00022670"/>
    </source>
</evidence>
<reference evidence="7 8" key="1">
    <citation type="journal article" date="2020" name="Proc. Natl. Acad. Sci. U.S.A.">
        <title>Ecological drivers of bacterial community assembly in synthetic phycospheres.</title>
        <authorList>
            <person name="Fu H."/>
            <person name="Uchimiya M."/>
            <person name="Gore J."/>
            <person name="Moran M.A."/>
        </authorList>
    </citation>
    <scope>NUCLEOTIDE SEQUENCE [LARGE SCALE GENOMIC DNA]</scope>
    <source>
        <strain evidence="7">HF-Din03</strain>
    </source>
</reference>
<dbReference type="PRINTS" id="PR00839">
    <property type="entry name" value="V8PROTEASE"/>
</dbReference>
<proteinExistence type="inferred from homology"/>
<dbReference type="InterPro" id="IPR028301">
    <property type="entry name" value="V8_his_AS"/>
</dbReference>
<evidence type="ECO:0000256" key="1">
    <source>
        <dbReference type="ARBA" id="ARBA00008764"/>
    </source>
</evidence>
<dbReference type="InterPro" id="IPR043504">
    <property type="entry name" value="Peptidase_S1_PA_chymotrypsin"/>
</dbReference>
<evidence type="ECO:0000256" key="6">
    <source>
        <dbReference type="RuleBase" id="RU004296"/>
    </source>
</evidence>